<accession>A0A4Z2HWL2</accession>
<protein>
    <submittedName>
        <fullName evidence="2">Uncharacterized protein</fullName>
    </submittedName>
</protein>
<dbReference type="EMBL" id="SRLO01000176">
    <property type="protein sequence ID" value="TNN69394.1"/>
    <property type="molecule type" value="Genomic_DNA"/>
</dbReference>
<name>A0A4Z2HWL2_9TELE</name>
<evidence type="ECO:0000313" key="3">
    <source>
        <dbReference type="Proteomes" id="UP000314294"/>
    </source>
</evidence>
<feature type="compositionally biased region" description="Acidic residues" evidence="1">
    <location>
        <begin position="145"/>
        <end position="163"/>
    </location>
</feature>
<keyword evidence="3" id="KW-1185">Reference proteome</keyword>
<evidence type="ECO:0000256" key="1">
    <source>
        <dbReference type="SAM" id="MobiDB-lite"/>
    </source>
</evidence>
<organism evidence="2 3">
    <name type="scientific">Liparis tanakae</name>
    <name type="common">Tanaka's snailfish</name>
    <dbReference type="NCBI Taxonomy" id="230148"/>
    <lineage>
        <taxon>Eukaryota</taxon>
        <taxon>Metazoa</taxon>
        <taxon>Chordata</taxon>
        <taxon>Craniata</taxon>
        <taxon>Vertebrata</taxon>
        <taxon>Euteleostomi</taxon>
        <taxon>Actinopterygii</taxon>
        <taxon>Neopterygii</taxon>
        <taxon>Teleostei</taxon>
        <taxon>Neoteleostei</taxon>
        <taxon>Acanthomorphata</taxon>
        <taxon>Eupercaria</taxon>
        <taxon>Perciformes</taxon>
        <taxon>Cottioidei</taxon>
        <taxon>Cottales</taxon>
        <taxon>Liparidae</taxon>
        <taxon>Liparis</taxon>
    </lineage>
</organism>
<dbReference type="Proteomes" id="UP000314294">
    <property type="component" value="Unassembled WGS sequence"/>
</dbReference>
<sequence>MKMMGIFEFLIRPIISCRSQSVREFEDVVRQNVFGSLYLYSSAVLVAGHAIDLIHDQDVLTAHFLRGAYETHTDSHITQRAQSERNRLLPAGLEEPPLWCLLQLCSQRSSLLAQLWSPCWPITAFRERGRYLSTHSRLTSSPAADGDDFPGAEDDEEEEEEEERPSSRRAVGPEPLPGGVPPLLVLAPWPSARPVFDGLGVASLELALTGAVSFFGVRPITSSDVPPFLLLLFRALNGRTAEVVEYRGEVDFGVTGDLSAAFPGAVEGFGGDLSPSLTPGRALPAPGFAACLAEPFCLGLETFFKSLHRQKDEMRHEEKDEGRLKSNGEGSFRSDVEKSYWCTYNSCREKGDGVPEFDTSSMSLPSSTSSSFWETELQVDVVELPDEFSAGPLDSYCPPLQPHLDCEKDREEFSGQTAHELRLNTDSL</sequence>
<comment type="caution">
    <text evidence="2">The sequence shown here is derived from an EMBL/GenBank/DDBJ whole genome shotgun (WGS) entry which is preliminary data.</text>
</comment>
<evidence type="ECO:0000313" key="2">
    <source>
        <dbReference type="EMBL" id="TNN69394.1"/>
    </source>
</evidence>
<proteinExistence type="predicted"/>
<reference evidence="2 3" key="1">
    <citation type="submission" date="2019-03" db="EMBL/GenBank/DDBJ databases">
        <title>First draft genome of Liparis tanakae, snailfish: a comprehensive survey of snailfish specific genes.</title>
        <authorList>
            <person name="Kim W."/>
            <person name="Song I."/>
            <person name="Jeong J.-H."/>
            <person name="Kim D."/>
            <person name="Kim S."/>
            <person name="Ryu S."/>
            <person name="Song J.Y."/>
            <person name="Lee S.K."/>
        </authorList>
    </citation>
    <scope>NUCLEOTIDE SEQUENCE [LARGE SCALE GENOMIC DNA]</scope>
    <source>
        <tissue evidence="2">Muscle</tissue>
    </source>
</reference>
<dbReference type="AlphaFoldDB" id="A0A4Z2HWL2"/>
<gene>
    <name evidence="2" type="ORF">EYF80_020395</name>
</gene>
<feature type="region of interest" description="Disordered" evidence="1">
    <location>
        <begin position="136"/>
        <end position="176"/>
    </location>
</feature>